<reference evidence="2 3" key="1">
    <citation type="journal article" date="2021" name="Elife">
        <title>Chloroplast acquisition without the gene transfer in kleptoplastic sea slugs, Plakobranchus ocellatus.</title>
        <authorList>
            <person name="Maeda T."/>
            <person name="Takahashi S."/>
            <person name="Yoshida T."/>
            <person name="Shimamura S."/>
            <person name="Takaki Y."/>
            <person name="Nagai Y."/>
            <person name="Toyoda A."/>
            <person name="Suzuki Y."/>
            <person name="Arimoto A."/>
            <person name="Ishii H."/>
            <person name="Satoh N."/>
            <person name="Nishiyama T."/>
            <person name="Hasebe M."/>
            <person name="Maruyama T."/>
            <person name="Minagawa J."/>
            <person name="Obokata J."/>
            <person name="Shigenobu S."/>
        </authorList>
    </citation>
    <scope>NUCLEOTIDE SEQUENCE [LARGE SCALE GENOMIC DNA]</scope>
</reference>
<dbReference type="AlphaFoldDB" id="A0AAV4AAI2"/>
<comment type="caution">
    <text evidence="2">The sequence shown here is derived from an EMBL/GenBank/DDBJ whole genome shotgun (WGS) entry which is preliminary data.</text>
</comment>
<evidence type="ECO:0000256" key="1">
    <source>
        <dbReference type="SAM" id="SignalP"/>
    </source>
</evidence>
<feature type="chain" id="PRO_5043652005" evidence="1">
    <location>
        <begin position="22"/>
        <end position="121"/>
    </location>
</feature>
<gene>
    <name evidence="2" type="ORF">PoB_003117400</name>
</gene>
<name>A0AAV4AAI2_9GAST</name>
<organism evidence="2 3">
    <name type="scientific">Plakobranchus ocellatus</name>
    <dbReference type="NCBI Taxonomy" id="259542"/>
    <lineage>
        <taxon>Eukaryota</taxon>
        <taxon>Metazoa</taxon>
        <taxon>Spiralia</taxon>
        <taxon>Lophotrochozoa</taxon>
        <taxon>Mollusca</taxon>
        <taxon>Gastropoda</taxon>
        <taxon>Heterobranchia</taxon>
        <taxon>Euthyneura</taxon>
        <taxon>Panpulmonata</taxon>
        <taxon>Sacoglossa</taxon>
        <taxon>Placobranchoidea</taxon>
        <taxon>Plakobranchidae</taxon>
        <taxon>Plakobranchus</taxon>
    </lineage>
</organism>
<dbReference type="PROSITE" id="PS51257">
    <property type="entry name" value="PROKAR_LIPOPROTEIN"/>
    <property type="match status" value="1"/>
</dbReference>
<feature type="signal peptide" evidence="1">
    <location>
        <begin position="1"/>
        <end position="21"/>
    </location>
</feature>
<keyword evidence="1" id="KW-0732">Signal</keyword>
<evidence type="ECO:0000313" key="2">
    <source>
        <dbReference type="EMBL" id="GFO04669.1"/>
    </source>
</evidence>
<evidence type="ECO:0000313" key="3">
    <source>
        <dbReference type="Proteomes" id="UP000735302"/>
    </source>
</evidence>
<protein>
    <submittedName>
        <fullName evidence="2">Uncharacterized protein</fullName>
    </submittedName>
</protein>
<keyword evidence="3" id="KW-1185">Reference proteome</keyword>
<proteinExistence type="predicted"/>
<accession>A0AAV4AAI2</accession>
<sequence length="121" mass="13679">MHCLRIGIYLLTGVISIACEGQKYQKYGKEKNKKDDTREMIKKTEKSSEEFDGSVQDFPVVRIRAETPFIRGVLEALEVEDPIADLIIGNCGDISDSPLKVWLNDSNSGNSTEQHRHVNRL</sequence>
<dbReference type="EMBL" id="BLXT01003741">
    <property type="protein sequence ID" value="GFO04669.1"/>
    <property type="molecule type" value="Genomic_DNA"/>
</dbReference>
<dbReference type="Proteomes" id="UP000735302">
    <property type="component" value="Unassembled WGS sequence"/>
</dbReference>